<keyword evidence="3" id="KW-1185">Reference proteome</keyword>
<protein>
    <recommendedName>
        <fullName evidence="1">Helitron helicase-like domain-containing protein</fullName>
    </recommendedName>
</protein>
<dbReference type="OrthoDB" id="2272314at2759"/>
<dbReference type="STRING" id="1353952.A0A165DH67"/>
<dbReference type="InParanoid" id="A0A165DH67"/>
<name>A0A165DH67_9BASI</name>
<feature type="non-terminal residue" evidence="2">
    <location>
        <position position="474"/>
    </location>
</feature>
<feature type="domain" description="Helitron helicase-like" evidence="1">
    <location>
        <begin position="293"/>
        <end position="474"/>
    </location>
</feature>
<dbReference type="AlphaFoldDB" id="A0A165DH67"/>
<dbReference type="InterPro" id="IPR025476">
    <property type="entry name" value="Helitron_helicase-like"/>
</dbReference>
<dbReference type="EMBL" id="KV424056">
    <property type="protein sequence ID" value="KZT52780.1"/>
    <property type="molecule type" value="Genomic_DNA"/>
</dbReference>
<organism evidence="2 3">
    <name type="scientific">Calocera cornea HHB12733</name>
    <dbReference type="NCBI Taxonomy" id="1353952"/>
    <lineage>
        <taxon>Eukaryota</taxon>
        <taxon>Fungi</taxon>
        <taxon>Dikarya</taxon>
        <taxon>Basidiomycota</taxon>
        <taxon>Agaricomycotina</taxon>
        <taxon>Dacrymycetes</taxon>
        <taxon>Dacrymycetales</taxon>
        <taxon>Dacrymycetaceae</taxon>
        <taxon>Calocera</taxon>
    </lineage>
</organism>
<evidence type="ECO:0000313" key="2">
    <source>
        <dbReference type="EMBL" id="KZT52780.1"/>
    </source>
</evidence>
<evidence type="ECO:0000259" key="1">
    <source>
        <dbReference type="Pfam" id="PF14214"/>
    </source>
</evidence>
<dbReference type="PANTHER" id="PTHR45786">
    <property type="entry name" value="DNA BINDING PROTEIN-LIKE"/>
    <property type="match status" value="1"/>
</dbReference>
<evidence type="ECO:0000313" key="3">
    <source>
        <dbReference type="Proteomes" id="UP000076842"/>
    </source>
</evidence>
<dbReference type="Proteomes" id="UP000076842">
    <property type="component" value="Unassembled WGS sequence"/>
</dbReference>
<reference evidence="2 3" key="1">
    <citation type="journal article" date="2016" name="Mol. Biol. Evol.">
        <title>Comparative Genomics of Early-Diverging Mushroom-Forming Fungi Provides Insights into the Origins of Lignocellulose Decay Capabilities.</title>
        <authorList>
            <person name="Nagy L.G."/>
            <person name="Riley R."/>
            <person name="Tritt A."/>
            <person name="Adam C."/>
            <person name="Daum C."/>
            <person name="Floudas D."/>
            <person name="Sun H."/>
            <person name="Yadav J.S."/>
            <person name="Pangilinan J."/>
            <person name="Larsson K.H."/>
            <person name="Matsuura K."/>
            <person name="Barry K."/>
            <person name="Labutti K."/>
            <person name="Kuo R."/>
            <person name="Ohm R.A."/>
            <person name="Bhattacharya S.S."/>
            <person name="Shirouzu T."/>
            <person name="Yoshinaga Y."/>
            <person name="Martin F.M."/>
            <person name="Grigoriev I.V."/>
            <person name="Hibbett D.S."/>
        </authorList>
    </citation>
    <scope>NUCLEOTIDE SEQUENCE [LARGE SCALE GENOMIC DNA]</scope>
    <source>
        <strain evidence="2 3">HHB12733</strain>
    </source>
</reference>
<dbReference type="Pfam" id="PF14214">
    <property type="entry name" value="Helitron_like_N"/>
    <property type="match status" value="1"/>
</dbReference>
<sequence length="474" mass="55114">METTCANCHAIHFPKERDQRASARHPLFTKCCSRGQIQLPPFQPVPHVLAQLLQHDSADPNARHFRENIQQYNHALSFVSLGAKKDDRVEGGGVYSYRIQGALHHRYGPARPAEGKAPSYNQLYFLDPQVAKLERERRNPNLKPQILWELGEMLRETHAYANLYQHAFQVLQDQERQNQEAGQPNEVVEVRLHFDPKTDQRRYNLPTAEEVAVVLPNTLSNKRRDFVVHNRTEGHLTIMSTGDPAYMSLHYVLIFPSGEHGWHYQIPKVGEAGEDGDQEQRRSSTQYVTEMEYYRYRLHFRDLPWALHLFRCGRLFQQFIVDAWASVEQDRLHWIELNQKTIRAELYNGLVDAASRNDDRSLTDIGRRIILPATFVSSTRYMYQLYQDSMAIVRWAGRPDIFLTLTANPKWHEIEENLLPGQTAADRPDIVARVFNLKRNEVLQLIYKGNLFGKAGARVYTIEYQKRGLPHMHL</sequence>
<dbReference type="PANTHER" id="PTHR45786:SF74">
    <property type="entry name" value="ATP-DEPENDENT DNA HELICASE"/>
    <property type="match status" value="1"/>
</dbReference>
<accession>A0A165DH67</accession>
<gene>
    <name evidence="2" type="ORF">CALCODRAFT_411694</name>
</gene>
<proteinExistence type="predicted"/>